<dbReference type="SUPFAM" id="SSF56935">
    <property type="entry name" value="Porins"/>
    <property type="match status" value="1"/>
</dbReference>
<evidence type="ECO:0000256" key="3">
    <source>
        <dbReference type="ARBA" id="ARBA00022452"/>
    </source>
</evidence>
<dbReference type="Pfam" id="PF07715">
    <property type="entry name" value="Plug"/>
    <property type="match status" value="1"/>
</dbReference>
<feature type="signal peptide" evidence="10">
    <location>
        <begin position="1"/>
        <end position="36"/>
    </location>
</feature>
<dbReference type="InterPro" id="IPR039426">
    <property type="entry name" value="TonB-dep_rcpt-like"/>
</dbReference>
<dbReference type="NCBIfam" id="TIGR01782">
    <property type="entry name" value="TonB-Xanth-Caul"/>
    <property type="match status" value="1"/>
</dbReference>
<evidence type="ECO:0000256" key="2">
    <source>
        <dbReference type="ARBA" id="ARBA00022448"/>
    </source>
</evidence>
<evidence type="ECO:0000256" key="7">
    <source>
        <dbReference type="ARBA" id="ARBA00023237"/>
    </source>
</evidence>
<evidence type="ECO:0000259" key="11">
    <source>
        <dbReference type="Pfam" id="PF00593"/>
    </source>
</evidence>
<evidence type="ECO:0000256" key="10">
    <source>
        <dbReference type="SAM" id="SignalP"/>
    </source>
</evidence>
<dbReference type="InterPro" id="IPR037066">
    <property type="entry name" value="Plug_dom_sf"/>
</dbReference>
<dbReference type="InterPro" id="IPR010104">
    <property type="entry name" value="TonB_rcpt_bac"/>
</dbReference>
<accession>A0ABV7HPQ8</accession>
<evidence type="ECO:0000256" key="8">
    <source>
        <dbReference type="PROSITE-ProRule" id="PRU01360"/>
    </source>
</evidence>
<name>A0ABV7HPQ8_9GAMM</name>
<dbReference type="Gene3D" id="2.40.170.20">
    <property type="entry name" value="TonB-dependent receptor, beta-barrel domain"/>
    <property type="match status" value="1"/>
</dbReference>
<gene>
    <name evidence="13" type="ORF">ACFOEB_02650</name>
</gene>
<dbReference type="RefSeq" id="WP_382414187.1">
    <property type="nucleotide sequence ID" value="NZ_AP031500.1"/>
</dbReference>
<keyword evidence="14" id="KW-1185">Reference proteome</keyword>
<dbReference type="Gene3D" id="2.170.130.10">
    <property type="entry name" value="TonB-dependent receptor, plug domain"/>
    <property type="match status" value="1"/>
</dbReference>
<dbReference type="InterPro" id="IPR000531">
    <property type="entry name" value="Beta-barrel_TonB"/>
</dbReference>
<protein>
    <submittedName>
        <fullName evidence="13">TonB-dependent receptor</fullName>
    </submittedName>
</protein>
<dbReference type="InterPro" id="IPR012910">
    <property type="entry name" value="Plug_dom"/>
</dbReference>
<keyword evidence="6 8" id="KW-0472">Membrane</keyword>
<keyword evidence="5 9" id="KW-0798">TonB box</keyword>
<keyword evidence="7 8" id="KW-0998">Cell outer membrane</keyword>
<dbReference type="Proteomes" id="UP001595548">
    <property type="component" value="Unassembled WGS sequence"/>
</dbReference>
<sequence>MINAKQQSNFGAHTLLKTSVSVFVLTALGVVTPALAQTDDGAAEDVMLEEILVQGQRASIESAQAIKRNADGIVDSIVAEDIGKLPDRSVTDALQRVPGVAVSRFDTPSDPEHFAGEGAGVNIRGLPQVRGELNGRDIFSADGGRGLSFDDVPAELMAGVDVHKTPTADMIEGGLGGIVNLRTRMPFDSDGQVVSATVKTNYGDLIEEANLEYSGLYSNRWDTGIGEFGLLLDFSSSTIQSRADNFYVRAFHPRVPGTTTEIEADRTVYVPRGADWRRNDYERKRDGQYIALQWAPNEDAEFFLTAFRSEAERSWLENGFFVDAGGSFATYLPSKGADDWTYDGNDALISGTITTAQGNGVPFGTSTRLSDNTSETTDISTGFKWHLSDQLFISGDFQYVDSSSEGEDNTLGLVAYPDQITVSDLNTTDGTPSVGVQDGFLSDYRNYSYGQMMQILSKNTADSTAGRLDVEYSFDDSIVKSVKAGVRFSEKSADNRGGNTWSARYQPWMVGSSWEPFPSSDALPKIDNPQYLTEFSFDDFQRGDTSVPTTGMMFQRDLLNDFESITDAIVAATPSGSSAPDYSFVDFDSPDNINTQEEETQAAYVRMDFGFEELSMPIRGNIGVRYVQTDNLAKGQLSFPTFSVPTGETDDQGNAISEEPFYQPDQVYEGQNSYSNVLPSLNLQMEATDELMFRFGASKGIWRPEFSRLKAVLALSAAFKDNVEQPETIDDFDESMVNFTLDSQETNPYLEPMEANQYDLTAEWYFNENGGMVYAAVFRKDVSDFFRVSTTTLDEFEGFQDVTATHVINTGEAEINGLEVGLTKFFDELPEPFDGFGVQANYTYLDSSADVDESTAPVDTDGGSYDEQPLEGISEHTYNLMAMYEKYGFYSRLAYNWRSEQLLSVGPNGWNGTNEGVTWNLPVYSDDYGQLDFTMGYNFNDNWSINFEAYNLSQSKQRGIIKQTGAGEHTAFVYSQDTRYSLGIRASF</sequence>
<evidence type="ECO:0000313" key="13">
    <source>
        <dbReference type="EMBL" id="MFC3154085.1"/>
    </source>
</evidence>
<keyword evidence="10" id="KW-0732">Signal</keyword>
<organism evidence="13 14">
    <name type="scientific">Gilvimarinus japonicus</name>
    <dbReference type="NCBI Taxonomy" id="1796469"/>
    <lineage>
        <taxon>Bacteria</taxon>
        <taxon>Pseudomonadati</taxon>
        <taxon>Pseudomonadota</taxon>
        <taxon>Gammaproteobacteria</taxon>
        <taxon>Cellvibrionales</taxon>
        <taxon>Cellvibrionaceae</taxon>
        <taxon>Gilvimarinus</taxon>
    </lineage>
</organism>
<evidence type="ECO:0000259" key="12">
    <source>
        <dbReference type="Pfam" id="PF07715"/>
    </source>
</evidence>
<comment type="similarity">
    <text evidence="8 9">Belongs to the TonB-dependent receptor family.</text>
</comment>
<dbReference type="PROSITE" id="PS52016">
    <property type="entry name" value="TONB_DEPENDENT_REC_3"/>
    <property type="match status" value="1"/>
</dbReference>
<feature type="domain" description="TonB-dependent receptor plug" evidence="12">
    <location>
        <begin position="67"/>
        <end position="177"/>
    </location>
</feature>
<dbReference type="InterPro" id="IPR036942">
    <property type="entry name" value="Beta-barrel_TonB_sf"/>
</dbReference>
<keyword evidence="3 8" id="KW-1134">Transmembrane beta strand</keyword>
<evidence type="ECO:0000256" key="9">
    <source>
        <dbReference type="RuleBase" id="RU003357"/>
    </source>
</evidence>
<proteinExistence type="inferred from homology"/>
<evidence type="ECO:0000256" key="4">
    <source>
        <dbReference type="ARBA" id="ARBA00022692"/>
    </source>
</evidence>
<comment type="subcellular location">
    <subcellularLocation>
        <location evidence="1 8">Cell outer membrane</location>
        <topology evidence="1 8">Multi-pass membrane protein</topology>
    </subcellularLocation>
</comment>
<comment type="caution">
    <text evidence="13">The sequence shown here is derived from an EMBL/GenBank/DDBJ whole genome shotgun (WGS) entry which is preliminary data.</text>
</comment>
<dbReference type="EMBL" id="JBHRTL010000004">
    <property type="protein sequence ID" value="MFC3154085.1"/>
    <property type="molecule type" value="Genomic_DNA"/>
</dbReference>
<keyword evidence="13" id="KW-0675">Receptor</keyword>
<evidence type="ECO:0000313" key="14">
    <source>
        <dbReference type="Proteomes" id="UP001595548"/>
    </source>
</evidence>
<dbReference type="Pfam" id="PF00593">
    <property type="entry name" value="TonB_dep_Rec_b-barrel"/>
    <property type="match status" value="1"/>
</dbReference>
<evidence type="ECO:0000256" key="5">
    <source>
        <dbReference type="ARBA" id="ARBA00023077"/>
    </source>
</evidence>
<feature type="domain" description="TonB-dependent receptor-like beta-barrel" evidence="11">
    <location>
        <begin position="430"/>
        <end position="952"/>
    </location>
</feature>
<keyword evidence="2 8" id="KW-0813">Transport</keyword>
<evidence type="ECO:0000256" key="6">
    <source>
        <dbReference type="ARBA" id="ARBA00023136"/>
    </source>
</evidence>
<dbReference type="PANTHER" id="PTHR40980">
    <property type="entry name" value="PLUG DOMAIN-CONTAINING PROTEIN"/>
    <property type="match status" value="1"/>
</dbReference>
<feature type="chain" id="PRO_5046594896" evidence="10">
    <location>
        <begin position="37"/>
        <end position="988"/>
    </location>
</feature>
<evidence type="ECO:0000256" key="1">
    <source>
        <dbReference type="ARBA" id="ARBA00004571"/>
    </source>
</evidence>
<dbReference type="PANTHER" id="PTHR40980:SF3">
    <property type="entry name" value="TONB-DEPENDENT RECEPTOR-LIKE BETA-BARREL DOMAIN-CONTAINING PROTEIN"/>
    <property type="match status" value="1"/>
</dbReference>
<reference evidence="14" key="1">
    <citation type="journal article" date="2019" name="Int. J. Syst. Evol. Microbiol.">
        <title>The Global Catalogue of Microorganisms (GCM) 10K type strain sequencing project: providing services to taxonomists for standard genome sequencing and annotation.</title>
        <authorList>
            <consortium name="The Broad Institute Genomics Platform"/>
            <consortium name="The Broad Institute Genome Sequencing Center for Infectious Disease"/>
            <person name="Wu L."/>
            <person name="Ma J."/>
        </authorList>
    </citation>
    <scope>NUCLEOTIDE SEQUENCE [LARGE SCALE GENOMIC DNA]</scope>
    <source>
        <strain evidence="14">KCTC 52141</strain>
    </source>
</reference>
<keyword evidence="4 8" id="KW-0812">Transmembrane</keyword>